<comment type="caution">
    <text evidence="3">The sequence shown here is derived from an EMBL/GenBank/DDBJ whole genome shotgun (WGS) entry which is preliminary data.</text>
</comment>
<evidence type="ECO:0000313" key="4">
    <source>
        <dbReference type="Proteomes" id="UP000230750"/>
    </source>
</evidence>
<dbReference type="Proteomes" id="UP000230750">
    <property type="component" value="Unassembled WGS sequence"/>
</dbReference>
<dbReference type="EMBL" id="MRZV01000104">
    <property type="protein sequence ID" value="PIK58734.1"/>
    <property type="molecule type" value="Genomic_DNA"/>
</dbReference>
<dbReference type="Pfam" id="PF25877">
    <property type="entry name" value="WHD_SOWAH"/>
    <property type="match status" value="1"/>
</dbReference>
<dbReference type="InterPro" id="IPR058889">
    <property type="entry name" value="WHD_SOWAHA-C"/>
</dbReference>
<dbReference type="AlphaFoldDB" id="A0A2G8LEP6"/>
<protein>
    <recommendedName>
        <fullName evidence="2">SOWAHA-C winged helix-turn-helix domain-containing protein</fullName>
    </recommendedName>
</protein>
<feature type="region of interest" description="Disordered" evidence="1">
    <location>
        <begin position="55"/>
        <end position="102"/>
    </location>
</feature>
<feature type="region of interest" description="Disordered" evidence="1">
    <location>
        <begin position="124"/>
        <end position="156"/>
    </location>
</feature>
<keyword evidence="4" id="KW-1185">Reference proteome</keyword>
<accession>A0A2G8LEP6</accession>
<feature type="compositionally biased region" description="Basic and acidic residues" evidence="1">
    <location>
        <begin position="128"/>
        <end position="145"/>
    </location>
</feature>
<evidence type="ECO:0000259" key="2">
    <source>
        <dbReference type="Pfam" id="PF25877"/>
    </source>
</evidence>
<organism evidence="3 4">
    <name type="scientific">Stichopus japonicus</name>
    <name type="common">Sea cucumber</name>
    <dbReference type="NCBI Taxonomy" id="307972"/>
    <lineage>
        <taxon>Eukaryota</taxon>
        <taxon>Metazoa</taxon>
        <taxon>Echinodermata</taxon>
        <taxon>Eleutherozoa</taxon>
        <taxon>Echinozoa</taxon>
        <taxon>Holothuroidea</taxon>
        <taxon>Aspidochirotacea</taxon>
        <taxon>Aspidochirotida</taxon>
        <taxon>Stichopodidae</taxon>
        <taxon>Apostichopus</taxon>
    </lineage>
</organism>
<feature type="domain" description="SOWAHA-C winged helix-turn-helix" evidence="2">
    <location>
        <begin position="2"/>
        <end position="36"/>
    </location>
</feature>
<reference evidence="3 4" key="1">
    <citation type="journal article" date="2017" name="PLoS Biol.">
        <title>The sea cucumber genome provides insights into morphological evolution and visceral regeneration.</title>
        <authorList>
            <person name="Zhang X."/>
            <person name="Sun L."/>
            <person name="Yuan J."/>
            <person name="Sun Y."/>
            <person name="Gao Y."/>
            <person name="Zhang L."/>
            <person name="Li S."/>
            <person name="Dai H."/>
            <person name="Hamel J.F."/>
            <person name="Liu C."/>
            <person name="Yu Y."/>
            <person name="Liu S."/>
            <person name="Lin W."/>
            <person name="Guo K."/>
            <person name="Jin S."/>
            <person name="Xu P."/>
            <person name="Storey K.B."/>
            <person name="Huan P."/>
            <person name="Zhang T."/>
            <person name="Zhou Y."/>
            <person name="Zhang J."/>
            <person name="Lin C."/>
            <person name="Li X."/>
            <person name="Xing L."/>
            <person name="Huo D."/>
            <person name="Sun M."/>
            <person name="Wang L."/>
            <person name="Mercier A."/>
            <person name="Li F."/>
            <person name="Yang H."/>
            <person name="Xiang J."/>
        </authorList>
    </citation>
    <scope>NUCLEOTIDE SEQUENCE [LARGE SCALE GENOMIC DNA]</scope>
    <source>
        <strain evidence="3">Shaxun</strain>
        <tissue evidence="3">Muscle</tissue>
    </source>
</reference>
<feature type="compositionally biased region" description="Polar residues" evidence="1">
    <location>
        <begin position="89"/>
        <end position="102"/>
    </location>
</feature>
<sequence>ANKKKFSQIVNEVAKVNIIEGEKFLVLKKKYKKDIEKLTFQPPTIDQHESEEFMLEEEPLQGRKRKVAAESSIGLHRDENELPRKVPQGENQLNHQNDSNGNNKLVQFQKEFESTEPQTIGYDSSVEQNERFNNKSSLEEEKVELPTRQPRLPRNQNTAPEFIVPEEEYQQVPHLFSQELKMNQYGLYSGVFYSKFALCPDSIKTSIHVLLI</sequence>
<evidence type="ECO:0000256" key="1">
    <source>
        <dbReference type="SAM" id="MobiDB-lite"/>
    </source>
</evidence>
<evidence type="ECO:0000313" key="3">
    <source>
        <dbReference type="EMBL" id="PIK58734.1"/>
    </source>
</evidence>
<feature type="non-terminal residue" evidence="3">
    <location>
        <position position="1"/>
    </location>
</feature>
<gene>
    <name evidence="3" type="ORF">BSL78_04354</name>
</gene>
<feature type="compositionally biased region" description="Basic and acidic residues" evidence="1">
    <location>
        <begin position="75"/>
        <end position="84"/>
    </location>
</feature>
<name>A0A2G8LEP6_STIJA</name>
<proteinExistence type="predicted"/>